<dbReference type="EMBL" id="BMOL01000006">
    <property type="protein sequence ID" value="GGL79282.1"/>
    <property type="molecule type" value="Genomic_DNA"/>
</dbReference>
<accession>A0ABQ2G7U6</accession>
<feature type="compositionally biased region" description="Pro residues" evidence="1">
    <location>
        <begin position="207"/>
        <end position="217"/>
    </location>
</feature>
<evidence type="ECO:0000313" key="3">
    <source>
        <dbReference type="EMBL" id="GGL79282.1"/>
    </source>
</evidence>
<dbReference type="RefSeq" id="WP_188970790.1">
    <property type="nucleotide sequence ID" value="NZ_BMOL01000006.1"/>
</dbReference>
<feature type="compositionally biased region" description="Basic and acidic residues" evidence="1">
    <location>
        <begin position="146"/>
        <end position="174"/>
    </location>
</feature>
<proteinExistence type="predicted"/>
<feature type="chain" id="PRO_5045317865" evidence="2">
    <location>
        <begin position="21"/>
        <end position="224"/>
    </location>
</feature>
<comment type="caution">
    <text evidence="3">The sequence shown here is derived from an EMBL/GenBank/DDBJ whole genome shotgun (WGS) entry which is preliminary data.</text>
</comment>
<name>A0ABQ2G7U6_9DEIO</name>
<sequence length="224" mass="22072">MRLNLFLPALLALTLGAALADDAAPSTPSTPSPFASSLKQLASSGTVITLLAEVNGQSTVVATVNPDGTLNVTGDLQSATTVRVGDTTYTLAARVTGGGTLFVTLTTAQGTTQTLPLIAAVQRAAAAGKSETAPHGPATSAAAQKATEKAKEKAAEKTDKEKEKAAEKAEKEKPASTGAEVETPEASTGASNAAPGAGSGSDHAKTPPAPGKPPKGPPAAGGRP</sequence>
<dbReference type="Proteomes" id="UP000639973">
    <property type="component" value="Unassembled WGS sequence"/>
</dbReference>
<reference evidence="4" key="1">
    <citation type="journal article" date="2019" name="Int. J. Syst. Evol. Microbiol.">
        <title>The Global Catalogue of Microorganisms (GCM) 10K type strain sequencing project: providing services to taxonomists for standard genome sequencing and annotation.</title>
        <authorList>
            <consortium name="The Broad Institute Genomics Platform"/>
            <consortium name="The Broad Institute Genome Sequencing Center for Infectious Disease"/>
            <person name="Wu L."/>
            <person name="Ma J."/>
        </authorList>
    </citation>
    <scope>NUCLEOTIDE SEQUENCE [LARGE SCALE GENOMIC DNA]</scope>
    <source>
        <strain evidence="4">JCM 15442</strain>
    </source>
</reference>
<feature type="region of interest" description="Disordered" evidence="1">
    <location>
        <begin position="128"/>
        <end position="224"/>
    </location>
</feature>
<evidence type="ECO:0000256" key="1">
    <source>
        <dbReference type="SAM" id="MobiDB-lite"/>
    </source>
</evidence>
<evidence type="ECO:0000313" key="4">
    <source>
        <dbReference type="Proteomes" id="UP000639973"/>
    </source>
</evidence>
<feature type="compositionally biased region" description="Low complexity" evidence="1">
    <location>
        <begin position="186"/>
        <end position="196"/>
    </location>
</feature>
<feature type="signal peptide" evidence="2">
    <location>
        <begin position="1"/>
        <end position="20"/>
    </location>
</feature>
<protein>
    <submittedName>
        <fullName evidence="3">Uncharacterized protein</fullName>
    </submittedName>
</protein>
<keyword evidence="2" id="KW-0732">Signal</keyword>
<keyword evidence="4" id="KW-1185">Reference proteome</keyword>
<organism evidence="3 4">
    <name type="scientific">Deinococcus aerolatus</name>
    <dbReference type="NCBI Taxonomy" id="522487"/>
    <lineage>
        <taxon>Bacteria</taxon>
        <taxon>Thermotogati</taxon>
        <taxon>Deinococcota</taxon>
        <taxon>Deinococci</taxon>
        <taxon>Deinococcales</taxon>
        <taxon>Deinococcaceae</taxon>
        <taxon>Deinococcus</taxon>
    </lineage>
</organism>
<gene>
    <name evidence="3" type="ORF">GCM10010840_16440</name>
</gene>
<evidence type="ECO:0000256" key="2">
    <source>
        <dbReference type="SAM" id="SignalP"/>
    </source>
</evidence>